<evidence type="ECO:0000313" key="2">
    <source>
        <dbReference type="Proteomes" id="UP000198418"/>
    </source>
</evidence>
<protein>
    <submittedName>
        <fullName evidence="1">Uncharacterized protein</fullName>
    </submittedName>
</protein>
<dbReference type="AlphaFoldDB" id="A0A212QLQ0"/>
<gene>
    <name evidence="1" type="ORF">SAMN06265338_101781</name>
</gene>
<organism evidence="1 2">
    <name type="scientific">Rhodoblastus acidophilus</name>
    <name type="common">Rhodopseudomonas acidophila</name>
    <dbReference type="NCBI Taxonomy" id="1074"/>
    <lineage>
        <taxon>Bacteria</taxon>
        <taxon>Pseudomonadati</taxon>
        <taxon>Pseudomonadota</taxon>
        <taxon>Alphaproteobacteria</taxon>
        <taxon>Hyphomicrobiales</taxon>
        <taxon>Rhodoblastaceae</taxon>
        <taxon>Rhodoblastus</taxon>
    </lineage>
</organism>
<evidence type="ECO:0000313" key="1">
    <source>
        <dbReference type="EMBL" id="SNB60297.1"/>
    </source>
</evidence>
<dbReference type="Proteomes" id="UP000198418">
    <property type="component" value="Unassembled WGS sequence"/>
</dbReference>
<name>A0A212QLQ0_RHOAC</name>
<reference evidence="2" key="1">
    <citation type="submission" date="2017-06" db="EMBL/GenBank/DDBJ databases">
        <authorList>
            <person name="Varghese N."/>
            <person name="Submissions S."/>
        </authorList>
    </citation>
    <scope>NUCLEOTIDE SEQUENCE [LARGE SCALE GENOMIC DNA]</scope>
    <source>
        <strain evidence="2">DSM 137</strain>
    </source>
</reference>
<proteinExistence type="predicted"/>
<dbReference type="EMBL" id="FYDG01000001">
    <property type="protein sequence ID" value="SNB60297.1"/>
    <property type="molecule type" value="Genomic_DNA"/>
</dbReference>
<dbReference type="OrthoDB" id="9150143at2"/>
<dbReference type="RefSeq" id="WP_088519214.1">
    <property type="nucleotide sequence ID" value="NZ_FYDG01000001.1"/>
</dbReference>
<sequence>MKFREFEHDVLPRILIPLLGGLFVLTALHHGARAAPTGKGANSFIVSAADGYGVNDCIKNGAECAKIVADAWCEAHGSGVAKTFGRAEDITGAIRNTAVRETPAQVISEDDVFISCGD</sequence>
<accession>A0A212QLQ0</accession>
<keyword evidence="2" id="KW-1185">Reference proteome</keyword>